<dbReference type="InterPro" id="IPR009081">
    <property type="entry name" value="PP-bd_ACP"/>
</dbReference>
<dbReference type="SUPFAM" id="SSF47336">
    <property type="entry name" value="ACP-like"/>
    <property type="match status" value="1"/>
</dbReference>
<keyword evidence="8" id="KW-1185">Reference proteome</keyword>
<keyword evidence="3" id="KW-0808">Transferase</keyword>
<dbReference type="InterPro" id="IPR050091">
    <property type="entry name" value="PKS_NRPS_Biosynth_Enz"/>
</dbReference>
<dbReference type="InterPro" id="IPR011032">
    <property type="entry name" value="GroES-like_sf"/>
</dbReference>
<dbReference type="EMBL" id="KB932812">
    <property type="protein sequence ID" value="EOO03974.1"/>
    <property type="molecule type" value="Genomic_DNA"/>
</dbReference>
<dbReference type="Pfam" id="PF08659">
    <property type="entry name" value="KR"/>
    <property type="match status" value="1"/>
</dbReference>
<dbReference type="GO" id="GO:0004312">
    <property type="term" value="F:fatty acid synthase activity"/>
    <property type="evidence" value="ECO:0007669"/>
    <property type="project" value="TreeGrafter"/>
</dbReference>
<dbReference type="FunFam" id="3.40.50.720:FF:000209">
    <property type="entry name" value="Polyketide synthase Pks12"/>
    <property type="match status" value="1"/>
</dbReference>
<dbReference type="SMART" id="SM00823">
    <property type="entry name" value="PKS_PP"/>
    <property type="match status" value="1"/>
</dbReference>
<evidence type="ECO:0000313" key="8">
    <source>
        <dbReference type="Proteomes" id="UP000014074"/>
    </source>
</evidence>
<keyword evidence="1" id="KW-0596">Phosphopantetheine</keyword>
<dbReference type="OrthoDB" id="4850501at2759"/>
<feature type="domain" description="Carrier" evidence="6">
    <location>
        <begin position="710"/>
        <end position="787"/>
    </location>
</feature>
<name>R8BXH4_PHAM7</name>
<dbReference type="InterPro" id="IPR006162">
    <property type="entry name" value="Ppantetheine_attach_site"/>
</dbReference>
<gene>
    <name evidence="7" type="ORF">UCRPA7_605</name>
</gene>
<evidence type="ECO:0000313" key="7">
    <source>
        <dbReference type="EMBL" id="EOO03974.1"/>
    </source>
</evidence>
<dbReference type="RefSeq" id="XP_007911390.1">
    <property type="nucleotide sequence ID" value="XM_007913199.1"/>
</dbReference>
<dbReference type="InterPro" id="IPR036291">
    <property type="entry name" value="NAD(P)-bd_dom_sf"/>
</dbReference>
<dbReference type="HOGENOM" id="CLU_000022_38_3_1"/>
<keyword evidence="5" id="KW-0511">Multifunctional enzyme</keyword>
<dbReference type="InterPro" id="IPR013968">
    <property type="entry name" value="PKS_KR"/>
</dbReference>
<accession>R8BXH4</accession>
<sequence length="794" mass="85456">MAVGLTRTVRSETAAKAATLDLDPASQLDKHGQIGLVLQAFNKVFIDDEVTDMEYSEKNGVLVVPRIVNDEEMNLFVHRELSDSAPYLQEFTQTSRRLKMAIGTTGALDTLFFTDEDEHALGMHEVEIQVKATGMNFKDVVIAMGQLPSPYIGIECAGIVSRIGANVTTLAVGDRVCAMTEGAYSTVARCPETSAAKIPETMSFEVAPSIPVVYCTAYYGLIELGRLCEGESVLIHAAAGGVGQAAIQLAQMIGAKVFATVGNPEKKKFIMDVYGIPESCIFSSRDTSFGPAIREVTNGVGVDVVINSLAGDFLRETWDCLAHFGRFIEIGKRDITSNTRLEMAKFNYNATFSSVDLTVLAKERPAHMARTFNAVMRLFENAKVQPIAPITVYGISEVEKAFRLLQSGKTTGKLVVMPRAGEQVKATHLKDTKTFLHAHRTYIIIGGTGGLGRSLSRWMIQKGARTILLLSRSGRIEGAVAELVSEMKQSAQANIIVKACDVAEIDSVTSMVLRDVLFENMTFDDYQTVIRSKVAGAWNIHNALLSTPLEFFIAISSAASIVGNRGQAAYAAANAFLDAFAQYRRKLGLPAASLNLTAVTDVGYLADHTARQTEVMKNLGDESICENEVLALFKAAITGPMASACDNHCLTGLKLGGKGATPDQLPYFAADAKFDHLRNAVLAASSAAGVGSEASVSIGRALARAKSQEEAIDLVTTGLAGKLSSILMVPQEDLDPETPITKYGLDSLNAIELRNWITKELSTNLQVLELLTSGSLTNLASTIIKKRSPVDTKA</sequence>
<dbReference type="GO" id="GO:0031177">
    <property type="term" value="F:phosphopantetheine binding"/>
    <property type="evidence" value="ECO:0007669"/>
    <property type="project" value="InterPro"/>
</dbReference>
<protein>
    <submittedName>
        <fullName evidence="7">Putative polyketide synthase protein</fullName>
    </submittedName>
</protein>
<evidence type="ECO:0000256" key="5">
    <source>
        <dbReference type="ARBA" id="ARBA00023268"/>
    </source>
</evidence>
<dbReference type="InterPro" id="IPR013154">
    <property type="entry name" value="ADH-like_N"/>
</dbReference>
<dbReference type="PANTHER" id="PTHR43775:SF13">
    <property type="entry name" value="POLYKETIDE SYNTHASE 1"/>
    <property type="match status" value="1"/>
</dbReference>
<keyword evidence="4" id="KW-0560">Oxidoreductase</keyword>
<dbReference type="Gene3D" id="1.10.1200.10">
    <property type="entry name" value="ACP-like"/>
    <property type="match status" value="1"/>
</dbReference>
<dbReference type="PROSITE" id="PS50075">
    <property type="entry name" value="CARRIER"/>
    <property type="match status" value="1"/>
</dbReference>
<dbReference type="GO" id="GO:0006633">
    <property type="term" value="P:fatty acid biosynthetic process"/>
    <property type="evidence" value="ECO:0007669"/>
    <property type="project" value="TreeGrafter"/>
</dbReference>
<dbReference type="Pfam" id="PF13602">
    <property type="entry name" value="ADH_zinc_N_2"/>
    <property type="match status" value="1"/>
</dbReference>
<dbReference type="GeneID" id="19326667"/>
<dbReference type="PANTHER" id="PTHR43775">
    <property type="entry name" value="FATTY ACID SYNTHASE"/>
    <property type="match status" value="1"/>
</dbReference>
<dbReference type="SMART" id="SM00829">
    <property type="entry name" value="PKS_ER"/>
    <property type="match status" value="1"/>
</dbReference>
<evidence type="ECO:0000256" key="2">
    <source>
        <dbReference type="ARBA" id="ARBA00022553"/>
    </source>
</evidence>
<keyword evidence="2" id="KW-0597">Phosphoprotein</keyword>
<dbReference type="KEGG" id="tmn:UCRPA7_605"/>
<dbReference type="InterPro" id="IPR020843">
    <property type="entry name" value="ER"/>
</dbReference>
<dbReference type="InterPro" id="IPR057326">
    <property type="entry name" value="KR_dom"/>
</dbReference>
<dbReference type="Pfam" id="PF08240">
    <property type="entry name" value="ADH_N"/>
    <property type="match status" value="1"/>
</dbReference>
<dbReference type="Pfam" id="PF23297">
    <property type="entry name" value="ACP_SdgA_C"/>
    <property type="match status" value="1"/>
</dbReference>
<dbReference type="Gene3D" id="3.40.50.720">
    <property type="entry name" value="NAD(P)-binding Rossmann-like Domain"/>
    <property type="match status" value="2"/>
</dbReference>
<dbReference type="PROSITE" id="PS00012">
    <property type="entry name" value="PHOSPHOPANTETHEINE"/>
    <property type="match status" value="1"/>
</dbReference>
<evidence type="ECO:0000256" key="3">
    <source>
        <dbReference type="ARBA" id="ARBA00022679"/>
    </source>
</evidence>
<dbReference type="SUPFAM" id="SSF50129">
    <property type="entry name" value="GroES-like"/>
    <property type="match status" value="1"/>
</dbReference>
<dbReference type="eggNOG" id="KOG1202">
    <property type="taxonomic scope" value="Eukaryota"/>
</dbReference>
<dbReference type="AlphaFoldDB" id="R8BXH4"/>
<dbReference type="Proteomes" id="UP000014074">
    <property type="component" value="Unassembled WGS sequence"/>
</dbReference>
<dbReference type="GO" id="GO:1901336">
    <property type="term" value="P:lactone biosynthetic process"/>
    <property type="evidence" value="ECO:0007669"/>
    <property type="project" value="UniProtKB-ARBA"/>
</dbReference>
<dbReference type="CDD" id="cd05195">
    <property type="entry name" value="enoyl_red"/>
    <property type="match status" value="1"/>
</dbReference>
<reference evidence="8" key="1">
    <citation type="journal article" date="2013" name="Genome Announc.">
        <title>Draft genome sequence of the ascomycete Phaeoacremonium aleophilum strain UCR-PA7, a causal agent of the esca disease complex in grapevines.</title>
        <authorList>
            <person name="Blanco-Ulate B."/>
            <person name="Rolshausen P."/>
            <person name="Cantu D."/>
        </authorList>
    </citation>
    <scope>NUCLEOTIDE SEQUENCE [LARGE SCALE GENOMIC DNA]</scope>
    <source>
        <strain evidence="8">UCR-PA7</strain>
    </source>
</reference>
<dbReference type="SUPFAM" id="SSF51735">
    <property type="entry name" value="NAD(P)-binding Rossmann-fold domains"/>
    <property type="match status" value="2"/>
</dbReference>
<proteinExistence type="predicted"/>
<evidence type="ECO:0000256" key="4">
    <source>
        <dbReference type="ARBA" id="ARBA00023002"/>
    </source>
</evidence>
<dbReference type="InterPro" id="IPR020806">
    <property type="entry name" value="PKS_PP-bd"/>
</dbReference>
<evidence type="ECO:0000256" key="1">
    <source>
        <dbReference type="ARBA" id="ARBA00022450"/>
    </source>
</evidence>
<dbReference type="SMART" id="SM00822">
    <property type="entry name" value="PKS_KR"/>
    <property type="match status" value="1"/>
</dbReference>
<dbReference type="GO" id="GO:0016491">
    <property type="term" value="F:oxidoreductase activity"/>
    <property type="evidence" value="ECO:0007669"/>
    <property type="project" value="UniProtKB-KW"/>
</dbReference>
<organism evidence="7 8">
    <name type="scientific">Phaeoacremonium minimum (strain UCR-PA7)</name>
    <name type="common">Esca disease fungus</name>
    <name type="synonym">Togninia minima</name>
    <dbReference type="NCBI Taxonomy" id="1286976"/>
    <lineage>
        <taxon>Eukaryota</taxon>
        <taxon>Fungi</taxon>
        <taxon>Dikarya</taxon>
        <taxon>Ascomycota</taxon>
        <taxon>Pezizomycotina</taxon>
        <taxon>Sordariomycetes</taxon>
        <taxon>Sordariomycetidae</taxon>
        <taxon>Togniniales</taxon>
        <taxon>Togniniaceae</taxon>
        <taxon>Phaeoacremonium</taxon>
    </lineage>
</organism>
<evidence type="ECO:0000259" key="6">
    <source>
        <dbReference type="PROSITE" id="PS50075"/>
    </source>
</evidence>
<dbReference type="GO" id="GO:0044550">
    <property type="term" value="P:secondary metabolite biosynthetic process"/>
    <property type="evidence" value="ECO:0007669"/>
    <property type="project" value="TreeGrafter"/>
</dbReference>
<dbReference type="Gene3D" id="3.90.180.10">
    <property type="entry name" value="Medium-chain alcohol dehydrogenases, catalytic domain"/>
    <property type="match status" value="1"/>
</dbReference>
<dbReference type="InterPro" id="IPR036736">
    <property type="entry name" value="ACP-like_sf"/>
</dbReference>